<feature type="compositionally biased region" description="Basic and acidic residues" evidence="1">
    <location>
        <begin position="108"/>
        <end position="118"/>
    </location>
</feature>
<dbReference type="AlphaFoldDB" id="A0A0V0QRN9"/>
<keyword evidence="3" id="KW-1185">Reference proteome</keyword>
<gene>
    <name evidence="2" type="ORF">PPERSA_04481</name>
</gene>
<sequence length="289" mass="34127">MSSEINKVTENKISQMLNDFEIFEDYGQLLGQIINSSLKQEKNQHESQSPFTNQNQKIIQQKQESKMTPQNKKKKTIFNEICSPTTKKQKKLLLQIDQNSTSQKNRQKQMDLGKKSNDKQIQNFYKENKQENIEAIFSQQQNCLTQNNDRKNNNNYLSQLSISDIYNQNIEKLSKNDMQEFFKALTFQISQDTSNCSSKNGSSTQSQNLYGYANFLQNMQHEHQNLNFSTQKNEQDKENQNLQKMDQKIKQESQKSWKWQKQKTLQCVQGQRFGIHKRQMVKSTQSYFL</sequence>
<reference evidence="2 3" key="1">
    <citation type="journal article" date="2015" name="Sci. Rep.">
        <title>Genome of the facultative scuticociliatosis pathogen Pseudocohnilembus persalinus provides insight into its virulence through horizontal gene transfer.</title>
        <authorList>
            <person name="Xiong J."/>
            <person name="Wang G."/>
            <person name="Cheng J."/>
            <person name="Tian M."/>
            <person name="Pan X."/>
            <person name="Warren A."/>
            <person name="Jiang C."/>
            <person name="Yuan D."/>
            <person name="Miao W."/>
        </authorList>
    </citation>
    <scope>NUCLEOTIDE SEQUENCE [LARGE SCALE GENOMIC DNA]</scope>
    <source>
        <strain evidence="2">36N120E</strain>
    </source>
</reference>
<proteinExistence type="predicted"/>
<evidence type="ECO:0000256" key="1">
    <source>
        <dbReference type="SAM" id="MobiDB-lite"/>
    </source>
</evidence>
<feature type="region of interest" description="Disordered" evidence="1">
    <location>
        <begin position="97"/>
        <end position="118"/>
    </location>
</feature>
<name>A0A0V0QRN9_PSEPJ</name>
<evidence type="ECO:0000313" key="3">
    <source>
        <dbReference type="Proteomes" id="UP000054937"/>
    </source>
</evidence>
<accession>A0A0V0QRN9</accession>
<organism evidence="2 3">
    <name type="scientific">Pseudocohnilembus persalinus</name>
    <name type="common">Ciliate</name>
    <dbReference type="NCBI Taxonomy" id="266149"/>
    <lineage>
        <taxon>Eukaryota</taxon>
        <taxon>Sar</taxon>
        <taxon>Alveolata</taxon>
        <taxon>Ciliophora</taxon>
        <taxon>Intramacronucleata</taxon>
        <taxon>Oligohymenophorea</taxon>
        <taxon>Scuticociliatia</taxon>
        <taxon>Philasterida</taxon>
        <taxon>Pseudocohnilembidae</taxon>
        <taxon>Pseudocohnilembus</taxon>
    </lineage>
</organism>
<dbReference type="InParanoid" id="A0A0V0QRN9"/>
<comment type="caution">
    <text evidence="2">The sequence shown here is derived from an EMBL/GenBank/DDBJ whole genome shotgun (WGS) entry which is preliminary data.</text>
</comment>
<feature type="compositionally biased region" description="Low complexity" evidence="1">
    <location>
        <begin position="53"/>
        <end position="62"/>
    </location>
</feature>
<dbReference type="Proteomes" id="UP000054937">
    <property type="component" value="Unassembled WGS sequence"/>
</dbReference>
<feature type="region of interest" description="Disordered" evidence="1">
    <location>
        <begin position="40"/>
        <end position="73"/>
    </location>
</feature>
<protein>
    <submittedName>
        <fullName evidence="2">Uncharacterized protein</fullName>
    </submittedName>
</protein>
<evidence type="ECO:0000313" key="2">
    <source>
        <dbReference type="EMBL" id="KRX04666.1"/>
    </source>
</evidence>
<dbReference type="EMBL" id="LDAU01000114">
    <property type="protein sequence ID" value="KRX04666.1"/>
    <property type="molecule type" value="Genomic_DNA"/>
</dbReference>